<dbReference type="GO" id="GO:0016491">
    <property type="term" value="F:oxidoreductase activity"/>
    <property type="evidence" value="ECO:0007669"/>
    <property type="project" value="InterPro"/>
</dbReference>
<dbReference type="Proteomes" id="UP000323671">
    <property type="component" value="Chromosome"/>
</dbReference>
<dbReference type="InterPro" id="IPR049386">
    <property type="entry name" value="FCSD_central"/>
</dbReference>
<evidence type="ECO:0000313" key="6">
    <source>
        <dbReference type="EMBL" id="QEL64163.1"/>
    </source>
</evidence>
<dbReference type="Gene3D" id="3.90.760.10">
    <property type="entry name" value="Flavocytochrome c sulphide dehydrogenase, flavin-binding domain"/>
    <property type="match status" value="1"/>
</dbReference>
<dbReference type="SUPFAM" id="SSF51905">
    <property type="entry name" value="FAD/NAD(P)-binding domain"/>
    <property type="match status" value="2"/>
</dbReference>
<dbReference type="Pfam" id="PF10518">
    <property type="entry name" value="TAT_signal"/>
    <property type="match status" value="1"/>
</dbReference>
<gene>
    <name evidence="6" type="primary">soxF</name>
    <name evidence="6" type="ORF">OTERR_06870</name>
</gene>
<dbReference type="AlphaFoldDB" id="A0A5C1E5L6"/>
<feature type="domain" description="Flavocytochrome c sulphide dehydrogenase flavin-binding" evidence="4">
    <location>
        <begin position="365"/>
        <end position="431"/>
    </location>
</feature>
<dbReference type="PANTHER" id="PTHR43755:SF1">
    <property type="entry name" value="FAD-DEPENDENT PYRIDINE NUCLEOTIDE-DISULPHIDE OXIDOREDUCTASE"/>
    <property type="match status" value="1"/>
</dbReference>
<keyword evidence="2" id="KW-0274">FAD</keyword>
<evidence type="ECO:0000313" key="7">
    <source>
        <dbReference type="Proteomes" id="UP000323671"/>
    </source>
</evidence>
<feature type="domain" description="FAD/NAD(P)-binding" evidence="3">
    <location>
        <begin position="41"/>
        <end position="145"/>
    </location>
</feature>
<name>A0A5C1E5L6_9RHOO</name>
<dbReference type="InterPro" id="IPR015323">
    <property type="entry name" value="FlavoCytC_S_DH_flav-bd"/>
</dbReference>
<sequence>MPNLNQLNRRDFLKAAGAASVAGSTLGLTACAGGASKARGHVVVVGGGYGGATVAKYLRMWSDRGIDVTLVERNANFVSCPISNLVVAGYKGLEDITVSYEGLKTHWGVRVIKDEVTAVDTAKRTVTLAQGGTLSYDRLVLSPGVDFQWDQVPALNNADAQGKILHAWKAGPQTVALRKQLEDMKDGGVFAISIPKAPYRCPPGPYERASVVAAYLKAKKPKSKVLILDANEEVTSKKGLFMKAWDDLYKGIVEYRPNSQLTDVDVAGKTALLEFDKVKADVLNVIPPQRTGEIAAKAGLKLINNRWVDVNWLTMESTNTPGVHVLGDAIFPAPTMPKSGHMANQHAKVAAAAIINLQSGLEPNPEPVVMNTCYSFVAEKSVIHVSSVHRYDAEKKQPMPVAGAGGVSAARNELEAKIALGWAKNIWADMLT</sequence>
<reference evidence="6 7" key="1">
    <citation type="submission" date="2017-07" db="EMBL/GenBank/DDBJ databases">
        <title>Complete genome sequence of Oryzomicrobium terrae TPP412.</title>
        <authorList>
            <person name="Chiu L.-W."/>
            <person name="Lo K.-J."/>
            <person name="Tsai Y.-M."/>
            <person name="Lin S.-S."/>
            <person name="Kuo C.-H."/>
            <person name="Liu C.-T."/>
        </authorList>
    </citation>
    <scope>NUCLEOTIDE SEQUENCE [LARGE SCALE GENOMIC DNA]</scope>
    <source>
        <strain evidence="6 7">TPP412</strain>
    </source>
</reference>
<organism evidence="6 7">
    <name type="scientific">Oryzomicrobium terrae</name>
    <dbReference type="NCBI Taxonomy" id="1735038"/>
    <lineage>
        <taxon>Bacteria</taxon>
        <taxon>Pseudomonadati</taxon>
        <taxon>Pseudomonadota</taxon>
        <taxon>Betaproteobacteria</taxon>
        <taxon>Rhodocyclales</taxon>
        <taxon>Rhodocyclaceae</taxon>
        <taxon>Oryzomicrobium</taxon>
    </lineage>
</organism>
<dbReference type="Pfam" id="PF07992">
    <property type="entry name" value="Pyr_redox_2"/>
    <property type="match status" value="1"/>
</dbReference>
<dbReference type="Pfam" id="PF21706">
    <property type="entry name" value="FCSD_central"/>
    <property type="match status" value="1"/>
</dbReference>
<dbReference type="PROSITE" id="PS51318">
    <property type="entry name" value="TAT"/>
    <property type="match status" value="1"/>
</dbReference>
<dbReference type="InterPro" id="IPR019546">
    <property type="entry name" value="TAT_signal_bac_arc"/>
</dbReference>
<dbReference type="KEGG" id="otr:OTERR_06870"/>
<dbReference type="PANTHER" id="PTHR43755">
    <property type="match status" value="1"/>
</dbReference>
<keyword evidence="7" id="KW-1185">Reference proteome</keyword>
<dbReference type="Pfam" id="PF09242">
    <property type="entry name" value="FCSD-flav_bind"/>
    <property type="match status" value="1"/>
</dbReference>
<dbReference type="Gene3D" id="3.50.50.60">
    <property type="entry name" value="FAD/NAD(P)-binding domain"/>
    <property type="match status" value="2"/>
</dbReference>
<dbReference type="RefSeq" id="WP_149424875.1">
    <property type="nucleotide sequence ID" value="NZ_CP022579.1"/>
</dbReference>
<keyword evidence="1" id="KW-0285">Flavoprotein</keyword>
<proteinExistence type="predicted"/>
<evidence type="ECO:0000259" key="5">
    <source>
        <dbReference type="Pfam" id="PF21706"/>
    </source>
</evidence>
<evidence type="ECO:0000259" key="3">
    <source>
        <dbReference type="Pfam" id="PF07992"/>
    </source>
</evidence>
<feature type="domain" description="Sulfide dehydrogenase [flavocytochrome c] flavoprotein chain central" evidence="5">
    <location>
        <begin position="174"/>
        <end position="287"/>
    </location>
</feature>
<dbReference type="EMBL" id="CP022579">
    <property type="protein sequence ID" value="QEL64163.1"/>
    <property type="molecule type" value="Genomic_DNA"/>
</dbReference>
<dbReference type="SUPFAM" id="SSF55424">
    <property type="entry name" value="FAD/NAD-linked reductases, dimerisation (C-terminal) domain"/>
    <property type="match status" value="1"/>
</dbReference>
<dbReference type="InterPro" id="IPR037092">
    <property type="entry name" value="FlavoCytC_S_DH_flav-bd_sf"/>
</dbReference>
<dbReference type="InterPro" id="IPR006311">
    <property type="entry name" value="TAT_signal"/>
</dbReference>
<dbReference type="GO" id="GO:0050660">
    <property type="term" value="F:flavin adenine dinucleotide binding"/>
    <property type="evidence" value="ECO:0007669"/>
    <property type="project" value="InterPro"/>
</dbReference>
<protein>
    <submittedName>
        <fullName evidence="6">Sulfide dehydrogenase, flavoprtein subunit</fullName>
    </submittedName>
</protein>
<dbReference type="InterPro" id="IPR052541">
    <property type="entry name" value="SQRD"/>
</dbReference>
<evidence type="ECO:0000256" key="2">
    <source>
        <dbReference type="ARBA" id="ARBA00022827"/>
    </source>
</evidence>
<evidence type="ECO:0000259" key="4">
    <source>
        <dbReference type="Pfam" id="PF09242"/>
    </source>
</evidence>
<accession>A0A5C1E5L6</accession>
<evidence type="ECO:0000256" key="1">
    <source>
        <dbReference type="ARBA" id="ARBA00022630"/>
    </source>
</evidence>
<dbReference type="InterPro" id="IPR016156">
    <property type="entry name" value="FAD/NAD-linked_Rdtase_dimer_sf"/>
</dbReference>
<dbReference type="InterPro" id="IPR036188">
    <property type="entry name" value="FAD/NAD-bd_sf"/>
</dbReference>
<dbReference type="InterPro" id="IPR023753">
    <property type="entry name" value="FAD/NAD-binding_dom"/>
</dbReference>